<comment type="similarity">
    <text evidence="2 8">Belongs to the SAICAR synthetase family.</text>
</comment>
<proteinExistence type="inferred from homology"/>
<evidence type="ECO:0000259" key="9">
    <source>
        <dbReference type="Pfam" id="PF01259"/>
    </source>
</evidence>
<dbReference type="GO" id="GO:0005737">
    <property type="term" value="C:cytoplasm"/>
    <property type="evidence" value="ECO:0007669"/>
    <property type="project" value="TreeGrafter"/>
</dbReference>
<evidence type="ECO:0000256" key="2">
    <source>
        <dbReference type="ARBA" id="ARBA00010190"/>
    </source>
</evidence>
<sequence length="290" mass="32543">MTDAPTLLRAGKVRDIYRWQEETWLVATDRISAFDVILPQPIPGKGTLLTSISRHWFETLPEARPHHVLGFDVPAGVPSPEIYAGRLTRCRTAQPLTVECVVRGYLAGSAWDEYKKKGSAWGRPLPKYLIEAGLLPEPIFTPTTKAEQGHDLPLTDEAAEQQLGSSTFRQVRERSLSLYNAARNRAEKAGIILADTKFEFGTDKKGNLLLIDELLTPDSSRFWPSDLWQPGQTPPSFDKQFVRDYLTSLKEWNHQPPAPSLPASVIQGTLDRYREACRRITGSEPTLPKP</sequence>
<dbReference type="EC" id="6.3.2.6" evidence="8"/>
<dbReference type="Proteomes" id="UP000051269">
    <property type="component" value="Unassembled WGS sequence"/>
</dbReference>
<protein>
    <recommendedName>
        <fullName evidence="8">Phosphoribosylaminoimidazole-succinocarboxamide synthase</fullName>
        <ecNumber evidence="8">6.3.2.6</ecNumber>
    </recommendedName>
    <alternativeName>
        <fullName evidence="8">SAICAR synthetase</fullName>
    </alternativeName>
</protein>
<dbReference type="AlphaFoldDB" id="A0A0R2RM73"/>
<keyword evidence="5 8" id="KW-0658">Purine biosynthesis</keyword>
<dbReference type="InterPro" id="IPR028923">
    <property type="entry name" value="SAICAR_synt/ADE2_N"/>
</dbReference>
<name>A0A0R2RM73_9BACT</name>
<dbReference type="NCBIfam" id="TIGR00081">
    <property type="entry name" value="purC"/>
    <property type="match status" value="1"/>
</dbReference>
<evidence type="ECO:0000313" key="10">
    <source>
        <dbReference type="EMBL" id="KRO62274.1"/>
    </source>
</evidence>
<evidence type="ECO:0000256" key="7">
    <source>
        <dbReference type="ARBA" id="ARBA00048475"/>
    </source>
</evidence>
<dbReference type="PROSITE" id="PS01058">
    <property type="entry name" value="SAICAR_SYNTHETASE_2"/>
    <property type="match status" value="1"/>
</dbReference>
<accession>A0A0R2RM73</accession>
<dbReference type="InterPro" id="IPR018236">
    <property type="entry name" value="SAICAR_synthetase_CS"/>
</dbReference>
<dbReference type="Gene3D" id="3.30.470.20">
    <property type="entry name" value="ATP-grasp fold, B domain"/>
    <property type="match status" value="1"/>
</dbReference>
<evidence type="ECO:0000256" key="6">
    <source>
        <dbReference type="ARBA" id="ARBA00022840"/>
    </source>
</evidence>
<dbReference type="UniPathway" id="UPA00074">
    <property type="reaction ID" value="UER00131"/>
</dbReference>
<evidence type="ECO:0000256" key="3">
    <source>
        <dbReference type="ARBA" id="ARBA00022598"/>
    </source>
</evidence>
<evidence type="ECO:0000313" key="11">
    <source>
        <dbReference type="Proteomes" id="UP000051269"/>
    </source>
</evidence>
<comment type="catalytic activity">
    <reaction evidence="7 8">
        <text>5-amino-1-(5-phospho-D-ribosyl)imidazole-4-carboxylate + L-aspartate + ATP = (2S)-2-[5-amino-1-(5-phospho-beta-D-ribosyl)imidazole-4-carboxamido]succinate + ADP + phosphate + 2 H(+)</text>
        <dbReference type="Rhea" id="RHEA:22628"/>
        <dbReference type="ChEBI" id="CHEBI:15378"/>
        <dbReference type="ChEBI" id="CHEBI:29991"/>
        <dbReference type="ChEBI" id="CHEBI:30616"/>
        <dbReference type="ChEBI" id="CHEBI:43474"/>
        <dbReference type="ChEBI" id="CHEBI:58443"/>
        <dbReference type="ChEBI" id="CHEBI:77657"/>
        <dbReference type="ChEBI" id="CHEBI:456216"/>
        <dbReference type="EC" id="6.3.2.6"/>
    </reaction>
</comment>
<dbReference type="PANTHER" id="PTHR43700">
    <property type="entry name" value="PHOSPHORIBOSYLAMINOIMIDAZOLE-SUCCINOCARBOXAMIDE SYNTHASE"/>
    <property type="match status" value="1"/>
</dbReference>
<evidence type="ECO:0000256" key="5">
    <source>
        <dbReference type="ARBA" id="ARBA00022755"/>
    </source>
</evidence>
<keyword evidence="6 8" id="KW-0067">ATP-binding</keyword>
<keyword evidence="4 8" id="KW-0547">Nucleotide-binding</keyword>
<dbReference type="GO" id="GO:0006189">
    <property type="term" value="P:'de novo' IMP biosynthetic process"/>
    <property type="evidence" value="ECO:0007669"/>
    <property type="project" value="UniProtKB-UniRule"/>
</dbReference>
<feature type="domain" description="SAICAR synthetase/ADE2 N-terminal" evidence="9">
    <location>
        <begin position="8"/>
        <end position="255"/>
    </location>
</feature>
<gene>
    <name evidence="8" type="primary">purC</name>
    <name evidence="10" type="ORF">ABR82_03325</name>
</gene>
<dbReference type="GO" id="GO:0005524">
    <property type="term" value="F:ATP binding"/>
    <property type="evidence" value="ECO:0007669"/>
    <property type="project" value="UniProtKB-KW"/>
</dbReference>
<evidence type="ECO:0000256" key="4">
    <source>
        <dbReference type="ARBA" id="ARBA00022741"/>
    </source>
</evidence>
<dbReference type="Pfam" id="PF01259">
    <property type="entry name" value="SAICAR_synt"/>
    <property type="match status" value="1"/>
</dbReference>
<dbReference type="GO" id="GO:0004639">
    <property type="term" value="F:phosphoribosylaminoimidazolesuccinocarboxamide synthase activity"/>
    <property type="evidence" value="ECO:0007669"/>
    <property type="project" value="UniProtKB-UniRule"/>
</dbReference>
<evidence type="ECO:0000256" key="1">
    <source>
        <dbReference type="ARBA" id="ARBA00004672"/>
    </source>
</evidence>
<organism evidence="10 11">
    <name type="scientific">Verrucomicrobia subdivision 6 bacterium BACL9 MAG-120507-bin52</name>
    <dbReference type="NCBI Taxonomy" id="1655590"/>
    <lineage>
        <taxon>Bacteria</taxon>
        <taxon>Pseudomonadati</taxon>
        <taxon>Verrucomicrobiota</taxon>
        <taxon>Verrucomicrobiia</taxon>
        <taxon>Verrucomicrobiales</taxon>
        <taxon>Verrucomicrobia subdivision 6</taxon>
    </lineage>
</organism>
<dbReference type="NCBIfam" id="NF010568">
    <property type="entry name" value="PRK13961.1"/>
    <property type="match status" value="1"/>
</dbReference>
<dbReference type="CDD" id="cd01414">
    <property type="entry name" value="SAICAR_synt_Sc"/>
    <property type="match status" value="1"/>
</dbReference>
<dbReference type="PANTHER" id="PTHR43700:SF1">
    <property type="entry name" value="PHOSPHORIBOSYLAMINOIMIDAZOLE-SUCCINOCARBOXAMIDE SYNTHASE"/>
    <property type="match status" value="1"/>
</dbReference>
<dbReference type="SUPFAM" id="SSF56104">
    <property type="entry name" value="SAICAR synthase-like"/>
    <property type="match status" value="1"/>
</dbReference>
<dbReference type="InterPro" id="IPR001636">
    <property type="entry name" value="SAICAR_synth"/>
</dbReference>
<comment type="pathway">
    <text evidence="1 8">Purine metabolism; IMP biosynthesis via de novo pathway; 5-amino-1-(5-phospho-D-ribosyl)imidazole-4-carboxamide from 5-amino-1-(5-phospho-D-ribosyl)imidazole-4-carboxylate: step 1/2.</text>
</comment>
<keyword evidence="3 8" id="KW-0436">Ligase</keyword>
<reference evidence="10 11" key="1">
    <citation type="submission" date="2015-10" db="EMBL/GenBank/DDBJ databases">
        <title>Metagenome-Assembled Genomes uncover a global brackish microbiome.</title>
        <authorList>
            <person name="Hugerth L.W."/>
            <person name="Larsson J."/>
            <person name="Alneberg J."/>
            <person name="Lindh M.V."/>
            <person name="Legrand C."/>
            <person name="Pinhassi J."/>
            <person name="Andersson A.F."/>
        </authorList>
    </citation>
    <scope>NUCLEOTIDE SEQUENCE [LARGE SCALE GENOMIC DNA]</scope>
    <source>
        <strain evidence="10">BACL18 MAG-120507-bin52</strain>
    </source>
</reference>
<dbReference type="Gene3D" id="3.30.200.20">
    <property type="entry name" value="Phosphorylase Kinase, domain 1"/>
    <property type="match status" value="1"/>
</dbReference>
<dbReference type="HAMAP" id="MF_00137">
    <property type="entry name" value="SAICAR_synth"/>
    <property type="match status" value="1"/>
</dbReference>
<comment type="caution">
    <text evidence="10">The sequence shown here is derived from an EMBL/GenBank/DDBJ whole genome shotgun (WGS) entry which is preliminary data.</text>
</comment>
<evidence type="ECO:0000256" key="8">
    <source>
        <dbReference type="HAMAP-Rule" id="MF_00137"/>
    </source>
</evidence>
<dbReference type="EMBL" id="LIBO01000103">
    <property type="protein sequence ID" value="KRO62274.1"/>
    <property type="molecule type" value="Genomic_DNA"/>
</dbReference>